<dbReference type="AlphaFoldDB" id="A0A327XUK3"/>
<keyword evidence="3" id="KW-1185">Reference proteome</keyword>
<sequence length="206" mass="22959">MARHEPWARPEISAIPNRPGDREAEPLYAALGHAVSDWEGVNAVTAALHHALLLDDDRDSFESAEVEAFGGLNNVHQRAKKLSDLSKQFFVAAFGDQQDEADETCKEIAPLLAAYRGWAERRNDLAHGYVTRADGPDYDQEDQPIVATYALCPSYARIPKWPHGEPDCNYVAEDIASFATAFRALDMEIEAMASRIEDLRAYRLVT</sequence>
<proteinExistence type="predicted"/>
<organism evidence="2 3">
    <name type="scientific">Salipiger aestuarii</name>
    <dbReference type="NCBI Taxonomy" id="568098"/>
    <lineage>
        <taxon>Bacteria</taxon>
        <taxon>Pseudomonadati</taxon>
        <taxon>Pseudomonadota</taxon>
        <taxon>Alphaproteobacteria</taxon>
        <taxon>Rhodobacterales</taxon>
        <taxon>Roseobacteraceae</taxon>
        <taxon>Salipiger</taxon>
    </lineage>
</organism>
<comment type="caution">
    <text evidence="2">The sequence shown here is derived from an EMBL/GenBank/DDBJ whole genome shotgun (WGS) entry which is preliminary data.</text>
</comment>
<dbReference type="Proteomes" id="UP000249165">
    <property type="component" value="Unassembled WGS sequence"/>
</dbReference>
<accession>A0A327XUK3</accession>
<feature type="region of interest" description="Disordered" evidence="1">
    <location>
        <begin position="1"/>
        <end position="20"/>
    </location>
</feature>
<evidence type="ECO:0000256" key="1">
    <source>
        <dbReference type="SAM" id="MobiDB-lite"/>
    </source>
</evidence>
<gene>
    <name evidence="2" type="ORF">ATI53_10523</name>
</gene>
<reference evidence="2 3" key="1">
    <citation type="submission" date="2018-06" db="EMBL/GenBank/DDBJ databases">
        <title>Genomic Encyclopedia of Archaeal and Bacterial Type Strains, Phase II (KMG-II): from individual species to whole genera.</title>
        <authorList>
            <person name="Goeker M."/>
        </authorList>
    </citation>
    <scope>NUCLEOTIDE SEQUENCE [LARGE SCALE GENOMIC DNA]</scope>
    <source>
        <strain evidence="2 3">DSM 22011</strain>
    </source>
</reference>
<name>A0A327XUK3_9RHOB</name>
<dbReference type="EMBL" id="QLMG01000052">
    <property type="protein sequence ID" value="RAK10995.1"/>
    <property type="molecule type" value="Genomic_DNA"/>
</dbReference>
<protein>
    <submittedName>
        <fullName evidence="2">Uncharacterized protein</fullName>
    </submittedName>
</protein>
<evidence type="ECO:0000313" key="2">
    <source>
        <dbReference type="EMBL" id="RAK10995.1"/>
    </source>
</evidence>
<evidence type="ECO:0000313" key="3">
    <source>
        <dbReference type="Proteomes" id="UP000249165"/>
    </source>
</evidence>